<dbReference type="EMBL" id="LR796919">
    <property type="protein sequence ID" value="CAB4175119.1"/>
    <property type="molecule type" value="Genomic_DNA"/>
</dbReference>
<accession>A0A6J5R5V7</accession>
<sequence>MYKFKQEKNKSIDNALTRLQASLTEDQQIWTIERASSHWGVTVISDPDKQEDPDDRYVAIAYGKSNSLYTAISIATVEISKYNQQRAEKSTAGAAFESTSNKNSID</sequence>
<gene>
    <name evidence="2" type="ORF">UFOVP1131_102</name>
    <name evidence="3" type="ORF">UFOVP1245_84</name>
    <name evidence="4" type="ORF">UFOVP1582_94</name>
    <name evidence="1" type="ORF">UFOVP966_116</name>
</gene>
<protein>
    <submittedName>
        <fullName evidence="3">Uncharacterized protein</fullName>
    </submittedName>
</protein>
<evidence type="ECO:0000313" key="2">
    <source>
        <dbReference type="EMBL" id="CAB4184988.1"/>
    </source>
</evidence>
<organism evidence="3">
    <name type="scientific">uncultured Caudovirales phage</name>
    <dbReference type="NCBI Taxonomy" id="2100421"/>
    <lineage>
        <taxon>Viruses</taxon>
        <taxon>Duplodnaviria</taxon>
        <taxon>Heunggongvirae</taxon>
        <taxon>Uroviricota</taxon>
        <taxon>Caudoviricetes</taxon>
        <taxon>Peduoviridae</taxon>
        <taxon>Maltschvirus</taxon>
        <taxon>Maltschvirus maltsch</taxon>
    </lineage>
</organism>
<evidence type="ECO:0000313" key="1">
    <source>
        <dbReference type="EMBL" id="CAB4175119.1"/>
    </source>
</evidence>
<reference evidence="3" key="1">
    <citation type="submission" date="2020-05" db="EMBL/GenBank/DDBJ databases">
        <authorList>
            <person name="Chiriac C."/>
            <person name="Salcher M."/>
            <person name="Ghai R."/>
            <person name="Kavagutti S V."/>
        </authorList>
    </citation>
    <scope>NUCLEOTIDE SEQUENCE</scope>
</reference>
<dbReference type="EMBL" id="LR798428">
    <property type="protein sequence ID" value="CAB5231477.1"/>
    <property type="molecule type" value="Genomic_DNA"/>
</dbReference>
<name>A0A6J5R5V7_9CAUD</name>
<proteinExistence type="predicted"/>
<dbReference type="EMBL" id="LR797185">
    <property type="protein sequence ID" value="CAB4192780.1"/>
    <property type="molecule type" value="Genomic_DNA"/>
</dbReference>
<evidence type="ECO:0000313" key="4">
    <source>
        <dbReference type="EMBL" id="CAB5231477.1"/>
    </source>
</evidence>
<dbReference type="EMBL" id="LR797071">
    <property type="protein sequence ID" value="CAB4184988.1"/>
    <property type="molecule type" value="Genomic_DNA"/>
</dbReference>
<evidence type="ECO:0000313" key="3">
    <source>
        <dbReference type="EMBL" id="CAB4192780.1"/>
    </source>
</evidence>